<name>W2QNJ6_PHYN3</name>
<dbReference type="VEuPathDB" id="FungiDB:PPTG_22146"/>
<dbReference type="Proteomes" id="UP000018817">
    <property type="component" value="Unassembled WGS sequence"/>
</dbReference>
<reference evidence="2 3" key="2">
    <citation type="submission" date="2013-11" db="EMBL/GenBank/DDBJ databases">
        <title>The Genome Sequence of Phytophthora parasitica INRA-310.</title>
        <authorList>
            <consortium name="The Broad Institute Genomics Platform"/>
            <person name="Russ C."/>
            <person name="Tyler B."/>
            <person name="Panabieres F."/>
            <person name="Shan W."/>
            <person name="Tripathy S."/>
            <person name="Grunwald N."/>
            <person name="Machado M."/>
            <person name="Johnson C.S."/>
            <person name="Arredondo F."/>
            <person name="Hong C."/>
            <person name="Coffey M."/>
            <person name="Young S.K."/>
            <person name="Zeng Q."/>
            <person name="Gargeya S."/>
            <person name="Fitzgerald M."/>
            <person name="Abouelleil A."/>
            <person name="Alvarado L."/>
            <person name="Chapman S.B."/>
            <person name="Gainer-Dewar J."/>
            <person name="Goldberg J."/>
            <person name="Griggs A."/>
            <person name="Gujja S."/>
            <person name="Hansen M."/>
            <person name="Howarth C."/>
            <person name="Imamovic A."/>
            <person name="Ireland A."/>
            <person name="Larimer J."/>
            <person name="McCowan C."/>
            <person name="Murphy C."/>
            <person name="Pearson M."/>
            <person name="Poon T.W."/>
            <person name="Priest M."/>
            <person name="Roberts A."/>
            <person name="Saif S."/>
            <person name="Shea T."/>
            <person name="Sykes S."/>
            <person name="Wortman J."/>
            <person name="Nusbaum C."/>
            <person name="Birren B."/>
        </authorList>
    </citation>
    <scope>NUCLEOTIDE SEQUENCE [LARGE SCALE GENOMIC DNA]</scope>
    <source>
        <strain evidence="2 3">INRA-310</strain>
    </source>
</reference>
<dbReference type="RefSeq" id="XP_008900288.1">
    <property type="nucleotide sequence ID" value="XM_008902040.1"/>
</dbReference>
<evidence type="ECO:0000313" key="3">
    <source>
        <dbReference type="Proteomes" id="UP000018817"/>
    </source>
</evidence>
<gene>
    <name evidence="2" type="ORF">PPTG_22146</name>
</gene>
<dbReference type="OrthoDB" id="96073at2759"/>
<dbReference type="EMBL" id="KI669572">
    <property type="protein sequence ID" value="ETN14541.1"/>
    <property type="molecule type" value="Genomic_DNA"/>
</dbReference>
<dbReference type="GeneID" id="20190745"/>
<feature type="coiled-coil region" evidence="1">
    <location>
        <begin position="82"/>
        <end position="109"/>
    </location>
</feature>
<evidence type="ECO:0000313" key="2">
    <source>
        <dbReference type="EMBL" id="ETN14541.1"/>
    </source>
</evidence>
<keyword evidence="1" id="KW-0175">Coiled coil</keyword>
<protein>
    <submittedName>
        <fullName evidence="2">Uncharacterized protein</fullName>
    </submittedName>
</protein>
<evidence type="ECO:0000256" key="1">
    <source>
        <dbReference type="SAM" id="Coils"/>
    </source>
</evidence>
<organism evidence="2 3">
    <name type="scientific">Phytophthora nicotianae (strain INRA-310)</name>
    <name type="common">Phytophthora parasitica</name>
    <dbReference type="NCBI Taxonomy" id="761204"/>
    <lineage>
        <taxon>Eukaryota</taxon>
        <taxon>Sar</taxon>
        <taxon>Stramenopiles</taxon>
        <taxon>Oomycota</taxon>
        <taxon>Peronosporomycetes</taxon>
        <taxon>Peronosporales</taxon>
        <taxon>Peronosporaceae</taxon>
        <taxon>Phytophthora</taxon>
    </lineage>
</organism>
<reference evidence="3" key="1">
    <citation type="submission" date="2011-12" db="EMBL/GenBank/DDBJ databases">
        <authorList>
            <consortium name="The Broad Institute Genome Sequencing Platform"/>
            <person name="Russ C."/>
            <person name="Tyler B."/>
            <person name="Panabieres F."/>
            <person name="Shan W."/>
            <person name="Tripathy S."/>
            <person name="Grunwald N."/>
            <person name="Machado M."/>
            <person name="Young S.K."/>
            <person name="Zeng Q."/>
            <person name="Gargeya S."/>
            <person name="Fitzgerald M."/>
            <person name="Haas B."/>
            <person name="Abouelleil A."/>
            <person name="Alvarado L."/>
            <person name="Arachchi H.M."/>
            <person name="Berlin A."/>
            <person name="Chapman S.B."/>
            <person name="Gearin G."/>
            <person name="Goldberg J."/>
            <person name="Griggs A."/>
            <person name="Gujja S."/>
            <person name="Hansen M."/>
            <person name="Heiman D."/>
            <person name="Howarth C."/>
            <person name="Larimer J."/>
            <person name="Lui A."/>
            <person name="MacDonald P.J.P."/>
            <person name="McCowen C."/>
            <person name="Montmayeur A."/>
            <person name="Murphy C."/>
            <person name="Neiman D."/>
            <person name="Pearson M."/>
            <person name="Priest M."/>
            <person name="Roberts A."/>
            <person name="Saif S."/>
            <person name="Shea T."/>
            <person name="Sisk P."/>
            <person name="Stolte C."/>
            <person name="Sykes S."/>
            <person name="Wortman J."/>
            <person name="Nusbaum C."/>
            <person name="Birren B."/>
        </authorList>
    </citation>
    <scope>NUCLEOTIDE SEQUENCE [LARGE SCALE GENOMIC DNA]</scope>
    <source>
        <strain evidence="3">INRA-310</strain>
    </source>
</reference>
<dbReference type="AlphaFoldDB" id="W2QNJ6"/>
<accession>W2QNJ6</accession>
<proteinExistence type="predicted"/>
<sequence length="191" mass="21675">MEESKKKTRRPKKKRTRVRGVPYSMELCVASASQTLQLEAQALSIQLVDLQAARRNQIKDIVIVAGCSVLSTSQWRSLAAIESEKRCQAEKLNRELKVLLSEQMSIRANPEDSREDSCVSGPPNIQRPILGLNFSEYVLDEMLNSLDWLRLDTDTMLSAMDDSTKISFRWQHMPLSNCIRSTSITPVRCSM</sequence>